<name>A0A843XCN7_COLES</name>
<dbReference type="EMBL" id="NMUH01007381">
    <property type="protein sequence ID" value="MQM17159.1"/>
    <property type="molecule type" value="Genomic_DNA"/>
</dbReference>
<accession>A0A843XCN7</accession>
<sequence length="118" mass="13479">MARPLTPSSSVFLNNGFDLYDVIFGDFWLSAHAIKFMDVQGTTKQRKRTTRRHDHQLRSGHTEDSRRNQRSRAQSRSNPRHTHRDHATTRVEGPQAEPPRTPETPQGRKAIHVGATAD</sequence>
<comment type="caution">
    <text evidence="2">The sequence shown here is derived from an EMBL/GenBank/DDBJ whole genome shotgun (WGS) entry which is preliminary data.</text>
</comment>
<proteinExistence type="predicted"/>
<evidence type="ECO:0000256" key="1">
    <source>
        <dbReference type="SAM" id="MobiDB-lite"/>
    </source>
</evidence>
<reference evidence="2" key="1">
    <citation type="submission" date="2017-07" db="EMBL/GenBank/DDBJ databases">
        <title>Taro Niue Genome Assembly and Annotation.</title>
        <authorList>
            <person name="Atibalentja N."/>
            <person name="Keating K."/>
            <person name="Fields C.J."/>
        </authorList>
    </citation>
    <scope>NUCLEOTIDE SEQUENCE</scope>
    <source>
        <strain evidence="2">Niue_2</strain>
        <tissue evidence="2">Leaf</tissue>
    </source>
</reference>
<feature type="compositionally biased region" description="Basic and acidic residues" evidence="1">
    <location>
        <begin position="56"/>
        <end position="67"/>
    </location>
</feature>
<feature type="region of interest" description="Disordered" evidence="1">
    <location>
        <begin position="38"/>
        <end position="118"/>
    </location>
</feature>
<gene>
    <name evidence="2" type="ORF">Taro_050127</name>
</gene>
<keyword evidence="3" id="KW-1185">Reference proteome</keyword>
<feature type="compositionally biased region" description="Basic residues" evidence="1">
    <location>
        <begin position="44"/>
        <end position="55"/>
    </location>
</feature>
<evidence type="ECO:0000313" key="2">
    <source>
        <dbReference type="EMBL" id="MQM17159.1"/>
    </source>
</evidence>
<evidence type="ECO:0000313" key="3">
    <source>
        <dbReference type="Proteomes" id="UP000652761"/>
    </source>
</evidence>
<dbReference type="Proteomes" id="UP000652761">
    <property type="component" value="Unassembled WGS sequence"/>
</dbReference>
<protein>
    <submittedName>
        <fullName evidence="2">Uncharacterized protein</fullName>
    </submittedName>
</protein>
<dbReference type="AlphaFoldDB" id="A0A843XCN7"/>
<organism evidence="2 3">
    <name type="scientific">Colocasia esculenta</name>
    <name type="common">Wild taro</name>
    <name type="synonym">Arum esculentum</name>
    <dbReference type="NCBI Taxonomy" id="4460"/>
    <lineage>
        <taxon>Eukaryota</taxon>
        <taxon>Viridiplantae</taxon>
        <taxon>Streptophyta</taxon>
        <taxon>Embryophyta</taxon>
        <taxon>Tracheophyta</taxon>
        <taxon>Spermatophyta</taxon>
        <taxon>Magnoliopsida</taxon>
        <taxon>Liliopsida</taxon>
        <taxon>Araceae</taxon>
        <taxon>Aroideae</taxon>
        <taxon>Colocasieae</taxon>
        <taxon>Colocasia</taxon>
    </lineage>
</organism>